<dbReference type="Pfam" id="PF00391">
    <property type="entry name" value="PEP-utilizers"/>
    <property type="match status" value="1"/>
</dbReference>
<dbReference type="InterPro" id="IPR051549">
    <property type="entry name" value="PEP_Utilizing_Enz"/>
</dbReference>
<organism evidence="4 5">
    <name type="scientific">Arachnia rubra</name>
    <dbReference type="NCBI Taxonomy" id="1547448"/>
    <lineage>
        <taxon>Bacteria</taxon>
        <taxon>Bacillati</taxon>
        <taxon>Actinomycetota</taxon>
        <taxon>Actinomycetes</taxon>
        <taxon>Propionibacteriales</taxon>
        <taxon>Propionibacteriaceae</taxon>
        <taxon>Arachnia</taxon>
    </lineage>
</organism>
<dbReference type="Gene3D" id="3.50.30.10">
    <property type="entry name" value="Phosphohistidine domain"/>
    <property type="match status" value="1"/>
</dbReference>
<dbReference type="PANTHER" id="PTHR43615">
    <property type="entry name" value="PHOSPHOENOLPYRUVATE SYNTHASE-RELATED"/>
    <property type="match status" value="1"/>
</dbReference>
<keyword evidence="5" id="KW-1185">Reference proteome</keyword>
<dbReference type="InterPro" id="IPR002192">
    <property type="entry name" value="PPDK_AMP/ATP-bd"/>
</dbReference>
<dbReference type="EMBL" id="CP072384">
    <property type="protein sequence ID" value="QUC08396.1"/>
    <property type="molecule type" value="Genomic_DNA"/>
</dbReference>
<reference evidence="4 5" key="1">
    <citation type="submission" date="2021-03" db="EMBL/GenBank/DDBJ databases">
        <title>Human Oral Microbial Genomes.</title>
        <authorList>
            <person name="Johnston C.D."/>
            <person name="Chen T."/>
            <person name="Dewhirst F.E."/>
        </authorList>
    </citation>
    <scope>NUCLEOTIDE SEQUENCE [LARGE SCALE GENOMIC DNA]</scope>
    <source>
        <strain evidence="4 5">DSMZ 100122</strain>
    </source>
</reference>
<feature type="domain" description="PEP-utilising enzyme mobile" evidence="2">
    <location>
        <begin position="733"/>
        <end position="803"/>
    </location>
</feature>
<dbReference type="SUPFAM" id="SSF56059">
    <property type="entry name" value="Glutathione synthetase ATP-binding domain-like"/>
    <property type="match status" value="1"/>
</dbReference>
<evidence type="ECO:0008006" key="6">
    <source>
        <dbReference type="Google" id="ProtNLM"/>
    </source>
</evidence>
<feature type="region of interest" description="Disordered" evidence="1">
    <location>
        <begin position="694"/>
        <end position="723"/>
    </location>
</feature>
<dbReference type="InterPro" id="IPR008279">
    <property type="entry name" value="PEP-util_enz_mobile_dom"/>
</dbReference>
<dbReference type="Proteomes" id="UP000678513">
    <property type="component" value="Chromosome"/>
</dbReference>
<evidence type="ECO:0000259" key="2">
    <source>
        <dbReference type="Pfam" id="PF00391"/>
    </source>
</evidence>
<feature type="compositionally biased region" description="Polar residues" evidence="1">
    <location>
        <begin position="300"/>
        <end position="311"/>
    </location>
</feature>
<protein>
    <recommendedName>
        <fullName evidence="6">Phosphoenolpyruvate synthase</fullName>
    </recommendedName>
</protein>
<dbReference type="PANTHER" id="PTHR43615:SF1">
    <property type="entry name" value="PPDK_N DOMAIN-CONTAINING PROTEIN"/>
    <property type="match status" value="1"/>
</dbReference>
<dbReference type="Gene3D" id="3.30.1490.20">
    <property type="entry name" value="ATP-grasp fold, A domain"/>
    <property type="match status" value="1"/>
</dbReference>
<evidence type="ECO:0000313" key="5">
    <source>
        <dbReference type="Proteomes" id="UP000678513"/>
    </source>
</evidence>
<proteinExistence type="predicted"/>
<dbReference type="RefSeq" id="WP_212324251.1">
    <property type="nucleotide sequence ID" value="NZ_AP024463.1"/>
</dbReference>
<gene>
    <name evidence="4" type="ORF">J5A65_01195</name>
</gene>
<dbReference type="InterPro" id="IPR013815">
    <property type="entry name" value="ATP_grasp_subdomain_1"/>
</dbReference>
<accession>A0ABX7Y6F2</accession>
<evidence type="ECO:0000256" key="1">
    <source>
        <dbReference type="SAM" id="MobiDB-lite"/>
    </source>
</evidence>
<dbReference type="Gene3D" id="3.30.470.20">
    <property type="entry name" value="ATP-grasp fold, B domain"/>
    <property type="match status" value="1"/>
</dbReference>
<evidence type="ECO:0000259" key="3">
    <source>
        <dbReference type="Pfam" id="PF01326"/>
    </source>
</evidence>
<feature type="domain" description="Pyruvate phosphate dikinase AMP/ATP-binding" evidence="3">
    <location>
        <begin position="14"/>
        <end position="300"/>
    </location>
</feature>
<feature type="region of interest" description="Disordered" evidence="1">
    <location>
        <begin position="300"/>
        <end position="320"/>
    </location>
</feature>
<dbReference type="InterPro" id="IPR036637">
    <property type="entry name" value="Phosphohistidine_dom_sf"/>
</dbReference>
<name>A0ABX7Y6F2_9ACTN</name>
<evidence type="ECO:0000313" key="4">
    <source>
        <dbReference type="EMBL" id="QUC08396.1"/>
    </source>
</evidence>
<sequence>MLISLNRVRAADVSLAGGKGANLGELIAAGFPVPDGFCITAEAYRSAVAPLQADLTALLEAGDHEAVRALVADAPLPDGLEAGVLTALKDLGQGPVAVRSSATAEDLPEASFAGQQETFLGVTGDTDVLSAVRRCWASLWTDRAIAYRAERGFAHDVVRLAVVVQSMVAADSAGVAFTADPVTGRRDEVVIDAAWGLGESVVSGSVTPDSFTVRGGQVTRRSPGDKTTRIDLEPDGRTVTTTVADKERRALCLTDRDVLRIARLARDVEAHYGTPMDIEWAIAGGTLWLLQARPITTITGPDASPDTTAQSARRPGKQRPGRLRRFIRTDLIEHFPSPYPLDLLMVRLLVGIIRDVSGIAGIRLSPHDLVAMDDDGIARIAYPRVCLWGVPLGIFRVARLRKPDPRRWADGPGARMREAAARFAALAQENLSDEALAGVFTEAVREAGAWARFRFVEYLVPNALRGGWLDVWLRLARVKATQFDLLGDLDYATMIIDRRLHALADSAPERVRELLCAQEIDAEAVREADPTWWRAVEDFLADYGARTTRMYQPFSSTAWREDLPGFLRVVAMMDHADGRPSAARSTHEQLVTKTVLRLPRFLRRRFLRLVDDYRAGYVMREASVVDTEEFCAALRALALEAGRRMSQAGLIPAPGDVKFLTEDELLAWLRGSAVDVAGIVARRRWARPMAEAAWHEGRESEDGDTASGVAASPGRVTGPARIITGPDDFPRLQAGDVLVCRATDPAWTPLFALAAGVVAETGGRLSHAAIVAREYGIPAVLGIPGATSTLADGQPVTVDGTQGQVTVPNSESVN</sequence>
<dbReference type="SUPFAM" id="SSF52009">
    <property type="entry name" value="Phosphohistidine domain"/>
    <property type="match status" value="1"/>
</dbReference>
<dbReference type="Pfam" id="PF01326">
    <property type="entry name" value="PPDK_N"/>
    <property type="match status" value="1"/>
</dbReference>